<dbReference type="CDD" id="cd03135">
    <property type="entry name" value="GATase1_DJ-1"/>
    <property type="match status" value="1"/>
</dbReference>
<dbReference type="Pfam" id="PF01965">
    <property type="entry name" value="DJ-1_PfpI"/>
    <property type="match status" value="1"/>
</dbReference>
<name>A0A395W885_9FIRM</name>
<dbReference type="Proteomes" id="UP000265489">
    <property type="component" value="Unassembled WGS sequence"/>
</dbReference>
<comment type="caution">
    <text evidence="2">The sequence shown here is derived from an EMBL/GenBank/DDBJ whole genome shotgun (WGS) entry which is preliminary data.</text>
</comment>
<protein>
    <submittedName>
        <fullName evidence="2">DJ-1/PfpI family protein</fullName>
    </submittedName>
</protein>
<dbReference type="EMBL" id="QRYQ01000015">
    <property type="protein sequence ID" value="RGU90791.1"/>
    <property type="molecule type" value="Genomic_DNA"/>
</dbReference>
<dbReference type="InterPro" id="IPR002818">
    <property type="entry name" value="DJ-1/PfpI"/>
</dbReference>
<sequence length="181" mass="19928">MKVAVLLENGFEELEAMGPIALLRRGGLDVDMIGVNNEEQVTGRFGITYSSVYPMNTYDFSNVDCLVLPGGPHYQKLEKNEEVLKLAHEFAENKVLAAICASPTILGHEGILKGKKYTCFKDMDEDFGGEYQYAYAVTDGNIITGVSAAASIEFAFAILEKLCGKEHTEKVKASIYYDAKH</sequence>
<dbReference type="Gene3D" id="3.40.50.880">
    <property type="match status" value="1"/>
</dbReference>
<reference evidence="2 3" key="1">
    <citation type="submission" date="2018-08" db="EMBL/GenBank/DDBJ databases">
        <title>A genome reference for cultivated species of the human gut microbiota.</title>
        <authorList>
            <person name="Zou Y."/>
            <person name="Xue W."/>
            <person name="Luo G."/>
        </authorList>
    </citation>
    <scope>NUCLEOTIDE SEQUENCE [LARGE SCALE GENOMIC DNA]</scope>
    <source>
        <strain evidence="2 3">AF15-20</strain>
    </source>
</reference>
<evidence type="ECO:0000313" key="3">
    <source>
        <dbReference type="Proteomes" id="UP000265489"/>
    </source>
</evidence>
<accession>A0A395W885</accession>
<dbReference type="AlphaFoldDB" id="A0A395W885"/>
<organism evidence="2 3">
    <name type="scientific">Holdemanella biformis</name>
    <dbReference type="NCBI Taxonomy" id="1735"/>
    <lineage>
        <taxon>Bacteria</taxon>
        <taxon>Bacillati</taxon>
        <taxon>Bacillota</taxon>
        <taxon>Erysipelotrichia</taxon>
        <taxon>Erysipelotrichales</taxon>
        <taxon>Erysipelotrichaceae</taxon>
        <taxon>Holdemanella</taxon>
    </lineage>
</organism>
<dbReference type="InterPro" id="IPR050325">
    <property type="entry name" value="Prot/Nucl_acid_deglycase"/>
</dbReference>
<dbReference type="PANTHER" id="PTHR48094:SF12">
    <property type="entry name" value="PARKINSON DISEASE PROTEIN 7 HOMOLOG"/>
    <property type="match status" value="1"/>
</dbReference>
<evidence type="ECO:0000259" key="1">
    <source>
        <dbReference type="Pfam" id="PF01965"/>
    </source>
</evidence>
<dbReference type="SUPFAM" id="SSF52317">
    <property type="entry name" value="Class I glutamine amidotransferase-like"/>
    <property type="match status" value="1"/>
</dbReference>
<evidence type="ECO:0000313" key="2">
    <source>
        <dbReference type="EMBL" id="RGU90791.1"/>
    </source>
</evidence>
<dbReference type="GeneID" id="66579879"/>
<gene>
    <name evidence="2" type="ORF">DWW32_08330</name>
</gene>
<proteinExistence type="predicted"/>
<dbReference type="PANTHER" id="PTHR48094">
    <property type="entry name" value="PROTEIN/NUCLEIC ACID DEGLYCASE DJ-1-RELATED"/>
    <property type="match status" value="1"/>
</dbReference>
<feature type="domain" description="DJ-1/PfpI" evidence="1">
    <location>
        <begin position="1"/>
        <end position="160"/>
    </location>
</feature>
<dbReference type="RefSeq" id="WP_118325447.1">
    <property type="nucleotide sequence ID" value="NZ_CATXNH010000003.1"/>
</dbReference>
<dbReference type="GO" id="GO:0005737">
    <property type="term" value="C:cytoplasm"/>
    <property type="evidence" value="ECO:0007669"/>
    <property type="project" value="TreeGrafter"/>
</dbReference>
<dbReference type="InterPro" id="IPR029062">
    <property type="entry name" value="Class_I_gatase-like"/>
</dbReference>